<dbReference type="RefSeq" id="WP_259960350.1">
    <property type="nucleotide sequence ID" value="NZ_JAOAMV010000001.1"/>
</dbReference>
<organism evidence="1 2">
    <name type="scientific">Tsuneonella litorea</name>
    <dbReference type="NCBI Taxonomy" id="2976475"/>
    <lineage>
        <taxon>Bacteria</taxon>
        <taxon>Pseudomonadati</taxon>
        <taxon>Pseudomonadota</taxon>
        <taxon>Alphaproteobacteria</taxon>
        <taxon>Sphingomonadales</taxon>
        <taxon>Erythrobacteraceae</taxon>
        <taxon>Tsuneonella</taxon>
    </lineage>
</organism>
<dbReference type="AlphaFoldDB" id="A0A9X2W0E0"/>
<reference evidence="1" key="1">
    <citation type="submission" date="2022-09" db="EMBL/GenBank/DDBJ databases">
        <title>The genome sequence of Tsuneonella sp. YG55.</title>
        <authorList>
            <person name="Liu Y."/>
        </authorList>
    </citation>
    <scope>NUCLEOTIDE SEQUENCE</scope>
    <source>
        <strain evidence="1">YG55</strain>
    </source>
</reference>
<keyword evidence="2" id="KW-1185">Reference proteome</keyword>
<evidence type="ECO:0000313" key="1">
    <source>
        <dbReference type="EMBL" id="MCT2557575.1"/>
    </source>
</evidence>
<protein>
    <submittedName>
        <fullName evidence="1">Uncharacterized protein</fullName>
    </submittedName>
</protein>
<sequence>MTRTASNLMAIVAAVVLTVVTFQQTVVVPGSPAPIAAAQLA</sequence>
<gene>
    <name evidence="1" type="ORF">N0B51_01130</name>
</gene>
<accession>A0A9X2W0E0</accession>
<evidence type="ECO:0000313" key="2">
    <source>
        <dbReference type="Proteomes" id="UP001142648"/>
    </source>
</evidence>
<dbReference type="EMBL" id="JAOAMV010000001">
    <property type="protein sequence ID" value="MCT2557575.1"/>
    <property type="molecule type" value="Genomic_DNA"/>
</dbReference>
<comment type="caution">
    <text evidence="1">The sequence shown here is derived from an EMBL/GenBank/DDBJ whole genome shotgun (WGS) entry which is preliminary data.</text>
</comment>
<name>A0A9X2W0E0_9SPHN</name>
<dbReference type="Proteomes" id="UP001142648">
    <property type="component" value="Unassembled WGS sequence"/>
</dbReference>
<proteinExistence type="predicted"/>